<keyword evidence="6" id="KW-0547">Nucleotide-binding</keyword>
<dbReference type="GO" id="GO:0140359">
    <property type="term" value="F:ABC-type transporter activity"/>
    <property type="evidence" value="ECO:0007669"/>
    <property type="project" value="InterPro"/>
</dbReference>
<dbReference type="PROSITE" id="PS50929">
    <property type="entry name" value="ABC_TM1F"/>
    <property type="match status" value="1"/>
</dbReference>
<dbReference type="RefSeq" id="WP_223786434.1">
    <property type="nucleotide sequence ID" value="NZ_CP122369.1"/>
</dbReference>
<dbReference type="InterPro" id="IPR036640">
    <property type="entry name" value="ABC1_TM_sf"/>
</dbReference>
<evidence type="ECO:0000256" key="8">
    <source>
        <dbReference type="ARBA" id="ARBA00022989"/>
    </source>
</evidence>
<dbReference type="GO" id="GO:0005886">
    <property type="term" value="C:plasma membrane"/>
    <property type="evidence" value="ECO:0007669"/>
    <property type="project" value="UniProtKB-SubCell"/>
</dbReference>
<dbReference type="InterPro" id="IPR003439">
    <property type="entry name" value="ABC_transporter-like_ATP-bd"/>
</dbReference>
<evidence type="ECO:0000256" key="9">
    <source>
        <dbReference type="ARBA" id="ARBA00023136"/>
    </source>
</evidence>
<evidence type="ECO:0000313" key="17">
    <source>
        <dbReference type="Proteomes" id="UP001282288"/>
    </source>
</evidence>
<evidence type="ECO:0000256" key="1">
    <source>
        <dbReference type="ARBA" id="ARBA00004429"/>
    </source>
</evidence>
<feature type="transmembrane region" description="Helical" evidence="11">
    <location>
        <begin position="136"/>
        <end position="152"/>
    </location>
</feature>
<dbReference type="GeneID" id="69813025"/>
<evidence type="ECO:0000259" key="12">
    <source>
        <dbReference type="PROSITE" id="PS50893"/>
    </source>
</evidence>
<feature type="transmembrane region" description="Helical" evidence="11">
    <location>
        <begin position="315"/>
        <end position="338"/>
    </location>
</feature>
<dbReference type="GO" id="GO:0016887">
    <property type="term" value="F:ATP hydrolysis activity"/>
    <property type="evidence" value="ECO:0007669"/>
    <property type="project" value="InterPro"/>
</dbReference>
<keyword evidence="5 11" id="KW-0812">Transmembrane</keyword>
<dbReference type="GO" id="GO:0034040">
    <property type="term" value="F:ATPase-coupled lipid transmembrane transporter activity"/>
    <property type="evidence" value="ECO:0007669"/>
    <property type="project" value="TreeGrafter"/>
</dbReference>
<dbReference type="InterPro" id="IPR017871">
    <property type="entry name" value="ABC_transporter-like_CS"/>
</dbReference>
<evidence type="ECO:0000256" key="5">
    <source>
        <dbReference type="ARBA" id="ARBA00022692"/>
    </source>
</evidence>
<keyword evidence="3" id="KW-1003">Cell membrane</keyword>
<evidence type="ECO:0000259" key="13">
    <source>
        <dbReference type="PROSITE" id="PS50929"/>
    </source>
</evidence>
<dbReference type="PROSITE" id="PS00211">
    <property type="entry name" value="ABC_TRANSPORTER_1"/>
    <property type="match status" value="1"/>
</dbReference>
<dbReference type="EMBL" id="JARAWC010000034">
    <property type="protein sequence ID" value="MDX2964813.1"/>
    <property type="molecule type" value="Genomic_DNA"/>
</dbReference>
<gene>
    <name evidence="14" type="ORF">PV399_34580</name>
    <name evidence="15" type="ORF">PV666_36360</name>
</gene>
<protein>
    <submittedName>
        <fullName evidence="14">ATP-binding cassette domain-containing protein</fullName>
    </submittedName>
</protein>
<keyword evidence="7 14" id="KW-0067">ATP-binding</keyword>
<evidence type="ECO:0000313" key="14">
    <source>
        <dbReference type="EMBL" id="MDX2964813.1"/>
    </source>
</evidence>
<dbReference type="SUPFAM" id="SSF90123">
    <property type="entry name" value="ABC transporter transmembrane region"/>
    <property type="match status" value="1"/>
</dbReference>
<organism evidence="14 17">
    <name type="scientific">Streptomyces acidiscabies</name>
    <dbReference type="NCBI Taxonomy" id="42234"/>
    <lineage>
        <taxon>Bacteria</taxon>
        <taxon>Bacillati</taxon>
        <taxon>Actinomycetota</taxon>
        <taxon>Actinomycetes</taxon>
        <taxon>Kitasatosporales</taxon>
        <taxon>Streptomycetaceae</taxon>
        <taxon>Streptomyces</taxon>
    </lineage>
</organism>
<name>A0AAP6BHG0_9ACTN</name>
<evidence type="ECO:0000256" key="6">
    <source>
        <dbReference type="ARBA" id="ARBA00022741"/>
    </source>
</evidence>
<dbReference type="PANTHER" id="PTHR24221">
    <property type="entry name" value="ATP-BINDING CASSETTE SUB-FAMILY B"/>
    <property type="match status" value="1"/>
</dbReference>
<feature type="transmembrane region" description="Helical" evidence="11">
    <location>
        <begin position="230"/>
        <end position="255"/>
    </location>
</feature>
<evidence type="ECO:0000256" key="10">
    <source>
        <dbReference type="ARBA" id="ARBA00023455"/>
    </source>
</evidence>
<evidence type="ECO:0000256" key="4">
    <source>
        <dbReference type="ARBA" id="ARBA00022519"/>
    </source>
</evidence>
<feature type="transmembrane region" description="Helical" evidence="11">
    <location>
        <begin position="185"/>
        <end position="210"/>
    </location>
</feature>
<dbReference type="EMBL" id="JARAWP010000026">
    <property type="protein sequence ID" value="MDX3023314.1"/>
    <property type="molecule type" value="Genomic_DNA"/>
</dbReference>
<evidence type="ECO:0000256" key="11">
    <source>
        <dbReference type="SAM" id="Phobius"/>
    </source>
</evidence>
<dbReference type="Gene3D" id="3.40.50.300">
    <property type="entry name" value="P-loop containing nucleotide triphosphate hydrolases"/>
    <property type="match status" value="1"/>
</dbReference>
<dbReference type="AlphaFoldDB" id="A0AAP6BHG0"/>
<evidence type="ECO:0000313" key="15">
    <source>
        <dbReference type="EMBL" id="MDX3023314.1"/>
    </source>
</evidence>
<dbReference type="Pfam" id="PF00664">
    <property type="entry name" value="ABC_membrane"/>
    <property type="match status" value="1"/>
</dbReference>
<feature type="domain" description="ABC transmembrane type-1" evidence="13">
    <location>
        <begin position="185"/>
        <end position="476"/>
    </location>
</feature>
<dbReference type="InterPro" id="IPR003593">
    <property type="entry name" value="AAA+_ATPase"/>
</dbReference>
<evidence type="ECO:0000256" key="3">
    <source>
        <dbReference type="ARBA" id="ARBA00022475"/>
    </source>
</evidence>
<keyword evidence="2" id="KW-0813">Transport</keyword>
<dbReference type="Gene3D" id="1.20.1560.10">
    <property type="entry name" value="ABC transporter type 1, transmembrane domain"/>
    <property type="match status" value="1"/>
</dbReference>
<reference evidence="14 16" key="1">
    <citation type="journal article" date="2023" name="Microb. Genom.">
        <title>Mesoterricola silvestris gen. nov., sp. nov., Mesoterricola sediminis sp. nov., Geothrix oryzae sp. nov., Geothrix edaphica sp. nov., Geothrix rubra sp. nov., and Geothrix limicola sp. nov., six novel members of Acidobacteriota isolated from soils.</title>
        <authorList>
            <person name="Weisberg A.J."/>
            <person name="Pearce E."/>
            <person name="Kramer C.G."/>
            <person name="Chang J.H."/>
            <person name="Clarke C.R."/>
        </authorList>
    </citation>
    <scope>NUCLEOTIDE SEQUENCE</scope>
    <source>
        <strain evidence="15 16">NB05-1H</strain>
        <strain evidence="14">NRRL_B-16521</strain>
    </source>
</reference>
<evidence type="ECO:0000313" key="16">
    <source>
        <dbReference type="Proteomes" id="UP001272987"/>
    </source>
</evidence>
<comment type="caution">
    <text evidence="14">The sequence shown here is derived from an EMBL/GenBank/DDBJ whole genome shotgun (WGS) entry which is preliminary data.</text>
</comment>
<keyword evidence="8 11" id="KW-1133">Transmembrane helix</keyword>
<dbReference type="InterPro" id="IPR027417">
    <property type="entry name" value="P-loop_NTPase"/>
</dbReference>
<dbReference type="Proteomes" id="UP001272987">
    <property type="component" value="Unassembled WGS sequence"/>
</dbReference>
<dbReference type="SUPFAM" id="SSF52540">
    <property type="entry name" value="P-loop containing nucleoside triphosphate hydrolases"/>
    <property type="match status" value="1"/>
</dbReference>
<keyword evidence="4" id="KW-0997">Cell inner membrane</keyword>
<dbReference type="Proteomes" id="UP001282288">
    <property type="component" value="Unassembled WGS sequence"/>
</dbReference>
<proteinExistence type="inferred from homology"/>
<keyword evidence="9 11" id="KW-0472">Membrane</keyword>
<dbReference type="GO" id="GO:0005524">
    <property type="term" value="F:ATP binding"/>
    <property type="evidence" value="ECO:0007669"/>
    <property type="project" value="UniProtKB-KW"/>
</dbReference>
<comment type="subcellular location">
    <subcellularLocation>
        <location evidence="1">Cell inner membrane</location>
        <topology evidence="1">Multi-pass membrane protein</topology>
    </subcellularLocation>
</comment>
<dbReference type="InterPro" id="IPR011527">
    <property type="entry name" value="ABC1_TM_dom"/>
</dbReference>
<dbReference type="SMART" id="SM00382">
    <property type="entry name" value="AAA"/>
    <property type="match status" value="1"/>
</dbReference>
<feature type="domain" description="ABC transporter" evidence="12">
    <location>
        <begin position="510"/>
        <end position="744"/>
    </location>
</feature>
<dbReference type="FunFam" id="3.40.50.300:FF:000221">
    <property type="entry name" value="Multidrug ABC transporter ATP-binding protein"/>
    <property type="match status" value="1"/>
</dbReference>
<dbReference type="Pfam" id="PF00005">
    <property type="entry name" value="ABC_tran"/>
    <property type="match status" value="1"/>
</dbReference>
<feature type="transmembrane region" description="Helical" evidence="11">
    <location>
        <begin position="109"/>
        <end position="130"/>
    </location>
</feature>
<evidence type="ECO:0000256" key="7">
    <source>
        <dbReference type="ARBA" id="ARBA00022840"/>
    </source>
</evidence>
<dbReference type="PROSITE" id="PS50893">
    <property type="entry name" value="ABC_TRANSPORTER_2"/>
    <property type="match status" value="1"/>
</dbReference>
<comment type="similarity">
    <text evidence="10">Belongs to the ABC transporter superfamily. Siderophore-Fe(3+) uptake transporter (SIUT) (TC 3.A.1.21) family.</text>
</comment>
<sequence>MSLPLAMSPTSVVPGRQRWRVDGLLGNPVLARLLELTLSKAEGIEDVRANPVTGRVLVRHDRGLAPRAVARIVTGAVLPVAQHTEPLRAVLPDRPEPRPAAPRTRARRLFAVGAGAALLVSCGKACLTLLAQPLVSIGLAAAATAAVVRNAWRRSAQRHPRDPQGHHVSPLRQLIGPYKRQAGQAALLSVLCQTFETFLYMSATSGLLLLLRGENAALTALGIVGTGTQLAFLAGATALASLAVVGLGYAAGIAWRNLGQTIEHDWRTRTYAQVQRLSPADLEGERTSRVTSVLTEDIGQIGAFFTRAPHEAMQLVTSVALLVPAFLLLAPRLAWVAFAPIPLMTWLSFRYHERAVTDHVRSGERRARMGSRITDTLQATTTVKASCTEEYETDLMTEQSAAHRAGNRGSDRSAVTQDQIMRGTTMAALPLTMMLGGRAVLSGSLSVTKLSPLLDLPGQALWRLSRFGAVTDQYQHTVTAVERVQRLHALPVEPHTEGIPLPRQRIRGGIALDRVSYAYPGRPRVLDEVSIDFPAGQVTAIVGPTGAGKTTIAKLLMRFRHPDLGRILLDGTDVRDLALRDVRRAIGYVPQEPFLFDATIADNIRYGTPDAGDDQLVAAARTAGAHSFIAALPEGYATRVGERGVALSGGQRQRIALARTILGDPPVVLLDEATSAVDNETEAVIQHALRTFGRNRTMIVIAHRLTTVRTADRIHVLDYGGVVSEQGTHDELVLQGGLYATLWKLQAGEDGADPAERHWPVPAFIPAGRQPR</sequence>
<accession>A0AAP6BHG0</accession>
<keyword evidence="16" id="KW-1185">Reference proteome</keyword>
<evidence type="ECO:0000256" key="2">
    <source>
        <dbReference type="ARBA" id="ARBA00022448"/>
    </source>
</evidence>
<dbReference type="PANTHER" id="PTHR24221:SF601">
    <property type="entry name" value="ABC TRANSPORTER"/>
    <property type="match status" value="1"/>
</dbReference>
<dbReference type="InterPro" id="IPR039421">
    <property type="entry name" value="Type_1_exporter"/>
</dbReference>